<dbReference type="EMBL" id="QWDD01000001">
    <property type="protein sequence ID" value="RNJ49606.1"/>
    <property type="molecule type" value="Genomic_DNA"/>
</dbReference>
<dbReference type="GO" id="GO:0004540">
    <property type="term" value="F:RNA nuclease activity"/>
    <property type="evidence" value="ECO:0007669"/>
    <property type="project" value="InterPro"/>
</dbReference>
<evidence type="ECO:0000256" key="2">
    <source>
        <dbReference type="ARBA" id="ARBA00022649"/>
    </source>
</evidence>
<dbReference type="InterPro" id="IPR022907">
    <property type="entry name" value="VapC_family"/>
</dbReference>
<dbReference type="PANTHER" id="PTHR33653">
    <property type="entry name" value="RIBONUCLEASE VAPC2"/>
    <property type="match status" value="1"/>
</dbReference>
<dbReference type="InterPro" id="IPR029060">
    <property type="entry name" value="PIN-like_dom_sf"/>
</dbReference>
<keyword evidence="3 8" id="KW-0540">Nuclease</keyword>
<evidence type="ECO:0000313" key="11">
    <source>
        <dbReference type="Proteomes" id="UP000268623"/>
    </source>
</evidence>
<dbReference type="Pfam" id="PF01850">
    <property type="entry name" value="PIN"/>
    <property type="match status" value="1"/>
</dbReference>
<organism evidence="10 11">
    <name type="scientific">Methylocystis hirsuta</name>
    <dbReference type="NCBI Taxonomy" id="369798"/>
    <lineage>
        <taxon>Bacteria</taxon>
        <taxon>Pseudomonadati</taxon>
        <taxon>Pseudomonadota</taxon>
        <taxon>Alphaproteobacteria</taxon>
        <taxon>Hyphomicrobiales</taxon>
        <taxon>Methylocystaceae</taxon>
        <taxon>Methylocystis</taxon>
    </lineage>
</organism>
<comment type="cofactor">
    <cofactor evidence="1 8">
        <name>Mg(2+)</name>
        <dbReference type="ChEBI" id="CHEBI:18420"/>
    </cofactor>
</comment>
<evidence type="ECO:0000313" key="10">
    <source>
        <dbReference type="EMBL" id="RNJ49606.1"/>
    </source>
</evidence>
<dbReference type="CDD" id="cd18746">
    <property type="entry name" value="PIN_VapC4-5_FitB-like"/>
    <property type="match status" value="1"/>
</dbReference>
<gene>
    <name evidence="8" type="primary">vapC</name>
    <name evidence="10" type="ORF">D1O30_08320</name>
</gene>
<accession>A0A3M9XPL9</accession>
<comment type="function">
    <text evidence="8">Toxic component of a toxin-antitoxin (TA) system. An RNase.</text>
</comment>
<evidence type="ECO:0000256" key="4">
    <source>
        <dbReference type="ARBA" id="ARBA00022723"/>
    </source>
</evidence>
<comment type="caution">
    <text evidence="10">The sequence shown here is derived from an EMBL/GenBank/DDBJ whole genome shotgun (WGS) entry which is preliminary data.</text>
</comment>
<dbReference type="SUPFAM" id="SSF88723">
    <property type="entry name" value="PIN domain-like"/>
    <property type="match status" value="1"/>
</dbReference>
<dbReference type="GO" id="GO:0090729">
    <property type="term" value="F:toxin activity"/>
    <property type="evidence" value="ECO:0007669"/>
    <property type="project" value="UniProtKB-KW"/>
</dbReference>
<keyword evidence="8" id="KW-0800">Toxin</keyword>
<evidence type="ECO:0000256" key="6">
    <source>
        <dbReference type="ARBA" id="ARBA00022842"/>
    </source>
</evidence>
<evidence type="ECO:0000256" key="3">
    <source>
        <dbReference type="ARBA" id="ARBA00022722"/>
    </source>
</evidence>
<dbReference type="HAMAP" id="MF_00265">
    <property type="entry name" value="VapC_Nob1"/>
    <property type="match status" value="1"/>
</dbReference>
<dbReference type="GO" id="GO:0000287">
    <property type="term" value="F:magnesium ion binding"/>
    <property type="evidence" value="ECO:0007669"/>
    <property type="project" value="UniProtKB-UniRule"/>
</dbReference>
<dbReference type="InterPro" id="IPR002716">
    <property type="entry name" value="PIN_dom"/>
</dbReference>
<evidence type="ECO:0000256" key="7">
    <source>
        <dbReference type="ARBA" id="ARBA00038093"/>
    </source>
</evidence>
<protein>
    <recommendedName>
        <fullName evidence="8">Ribonuclease VapC</fullName>
        <shortName evidence="8">RNase VapC</shortName>
        <ecNumber evidence="8">3.1.-.-</ecNumber>
    </recommendedName>
    <alternativeName>
        <fullName evidence="8">Toxin VapC</fullName>
    </alternativeName>
</protein>
<dbReference type="RefSeq" id="WP_123175574.1">
    <property type="nucleotide sequence ID" value="NZ_QWDD01000001.1"/>
</dbReference>
<keyword evidence="11" id="KW-1185">Reference proteome</keyword>
<reference evidence="10 11" key="1">
    <citation type="submission" date="2018-08" db="EMBL/GenBank/DDBJ databases">
        <title>Genome sequence of Methylocystis hirsuta CSC1, a methanotroph able to accumulate PHAs.</title>
        <authorList>
            <person name="Bordel S."/>
            <person name="Rodriguez E."/>
            <person name="Gancedo J."/>
            <person name="Munoz R."/>
        </authorList>
    </citation>
    <scope>NUCLEOTIDE SEQUENCE [LARGE SCALE GENOMIC DNA]</scope>
    <source>
        <strain evidence="10 11">CSC1</strain>
    </source>
</reference>
<dbReference type="OrthoDB" id="5458135at2"/>
<feature type="binding site" evidence="8">
    <location>
        <position position="6"/>
    </location>
    <ligand>
        <name>Mg(2+)</name>
        <dbReference type="ChEBI" id="CHEBI:18420"/>
    </ligand>
</feature>
<dbReference type="Proteomes" id="UP000268623">
    <property type="component" value="Unassembled WGS sequence"/>
</dbReference>
<keyword evidence="5 8" id="KW-0378">Hydrolase</keyword>
<sequence length="145" mass="16642">MNYLLDTNVLSEFKRPRPDENVVEWARNVDEDRTYISAVTFGELRRGVALLAEGRRKTELDVWIRHDLRNRFDDHILDVTPTIAEAWGELMAKARIRGIGLHPIDAFFAATARVHDLALVTRNMKDFSTLDIDLVNPWLLKGGSQ</sequence>
<evidence type="ECO:0000256" key="5">
    <source>
        <dbReference type="ARBA" id="ARBA00022801"/>
    </source>
</evidence>
<feature type="binding site" evidence="8">
    <location>
        <position position="105"/>
    </location>
    <ligand>
        <name>Mg(2+)</name>
        <dbReference type="ChEBI" id="CHEBI:18420"/>
    </ligand>
</feature>
<name>A0A3M9XPL9_9HYPH</name>
<feature type="domain" description="PIN" evidence="9">
    <location>
        <begin position="3"/>
        <end position="124"/>
    </location>
</feature>
<dbReference type="EC" id="3.1.-.-" evidence="8"/>
<dbReference type="InterPro" id="IPR050556">
    <property type="entry name" value="Type_II_TA_system_RNase"/>
</dbReference>
<dbReference type="GO" id="GO:0016787">
    <property type="term" value="F:hydrolase activity"/>
    <property type="evidence" value="ECO:0007669"/>
    <property type="project" value="UniProtKB-KW"/>
</dbReference>
<keyword evidence="6 8" id="KW-0460">Magnesium</keyword>
<dbReference type="AlphaFoldDB" id="A0A3M9XPL9"/>
<keyword evidence="4 8" id="KW-0479">Metal-binding</keyword>
<keyword evidence="2 8" id="KW-1277">Toxin-antitoxin system</keyword>
<evidence type="ECO:0000256" key="1">
    <source>
        <dbReference type="ARBA" id="ARBA00001946"/>
    </source>
</evidence>
<proteinExistence type="inferred from homology"/>
<dbReference type="Gene3D" id="3.40.50.1010">
    <property type="entry name" value="5'-nuclease"/>
    <property type="match status" value="1"/>
</dbReference>
<dbReference type="PANTHER" id="PTHR33653:SF1">
    <property type="entry name" value="RIBONUCLEASE VAPC2"/>
    <property type="match status" value="1"/>
</dbReference>
<evidence type="ECO:0000256" key="8">
    <source>
        <dbReference type="HAMAP-Rule" id="MF_00265"/>
    </source>
</evidence>
<evidence type="ECO:0000259" key="9">
    <source>
        <dbReference type="Pfam" id="PF01850"/>
    </source>
</evidence>
<comment type="similarity">
    <text evidence="7 8">Belongs to the PINc/VapC protein family.</text>
</comment>